<dbReference type="Proteomes" id="UP000039865">
    <property type="component" value="Unassembled WGS sequence"/>
</dbReference>
<organism evidence="2 3">
    <name type="scientific">Stylonychia lemnae</name>
    <name type="common">Ciliate</name>
    <dbReference type="NCBI Taxonomy" id="5949"/>
    <lineage>
        <taxon>Eukaryota</taxon>
        <taxon>Sar</taxon>
        <taxon>Alveolata</taxon>
        <taxon>Ciliophora</taxon>
        <taxon>Intramacronucleata</taxon>
        <taxon>Spirotrichea</taxon>
        <taxon>Stichotrichia</taxon>
        <taxon>Sporadotrichida</taxon>
        <taxon>Oxytrichidae</taxon>
        <taxon>Stylonychinae</taxon>
        <taxon>Stylonychia</taxon>
    </lineage>
</organism>
<gene>
    <name evidence="2" type="primary">Contig6185.g6613</name>
    <name evidence="2" type="ORF">STYLEM_6376</name>
</gene>
<sequence length="653" mass="75991">MSKNKPDLAQLLQNNENQLITNRQRLLQILNLNIEQNSTRSFNTIYGGTNKSPLRAKRQVQYVNSTTVKKQKKNQQSRSDLRLPNGQTNLIAGKSNKNLMSSDKERVTETSSTNQKSLAQNYYEQYLKMVTEDLNSKLQQPQQTLAGPFGQKQKQPSFEKSDSIFKLKNQFIKNDELVSTNNGQLIMDHYMKIMNSFDKSSKYKNSVSPIYMRNDKYPTFQNQKQQSFKDHIFHNMSQNMDDGQLELLYNHESQQQIFTDRSSKDKSGLLIRTEDLYKRKGNQMENKLKGLHQQNMLPDYPLINGHQVQVKGKLGSKTKKQSLASLNGQSPLDKTNFISHSNNVVNITNNYGMINNNITINLPDLSTKYVSINDSQMNSIRQSENTIQMPKIQQDFNPNQANLNLPSNQNLHQQSFRNGLKHFKIEDYYKQSIGLLDLNNVQDQVLGDNFIFKKIKGNRNRKKQDNHSQDQDHLLTKINSQTIQVNQMKTHDQNFENDQLQYDDEYPFKKQVVVDKSMYRVPKVKRKKVSKQNKSLNKKSIIVLTNVFVNLPSISFDNKKQEYYPNREYKCEIELKNQKGGRSNDYQLQYSKEDGGLNSSFYSIEPWEIPQDTEQPSIKQIDSANYISRVSRKQRSENNRQSDITSPFDLDQY</sequence>
<evidence type="ECO:0000313" key="3">
    <source>
        <dbReference type="Proteomes" id="UP000039865"/>
    </source>
</evidence>
<dbReference type="InParanoid" id="A0A078A5A8"/>
<accession>A0A078A5A8</accession>
<reference evidence="2 3" key="1">
    <citation type="submission" date="2014-06" db="EMBL/GenBank/DDBJ databases">
        <authorList>
            <person name="Swart Estienne"/>
        </authorList>
    </citation>
    <scope>NUCLEOTIDE SEQUENCE [LARGE SCALE GENOMIC DNA]</scope>
    <source>
        <strain evidence="2 3">130c</strain>
    </source>
</reference>
<protein>
    <submittedName>
        <fullName evidence="2">Uncharacterized protein</fullName>
    </submittedName>
</protein>
<dbReference type="EMBL" id="CCKQ01006125">
    <property type="protein sequence ID" value="CDW77415.1"/>
    <property type="molecule type" value="Genomic_DNA"/>
</dbReference>
<keyword evidence="3" id="KW-1185">Reference proteome</keyword>
<proteinExistence type="predicted"/>
<evidence type="ECO:0000313" key="2">
    <source>
        <dbReference type="EMBL" id="CDW77415.1"/>
    </source>
</evidence>
<dbReference type="AlphaFoldDB" id="A0A078A5A8"/>
<feature type="region of interest" description="Disordered" evidence="1">
    <location>
        <begin position="65"/>
        <end position="89"/>
    </location>
</feature>
<evidence type="ECO:0000256" key="1">
    <source>
        <dbReference type="SAM" id="MobiDB-lite"/>
    </source>
</evidence>
<name>A0A078A5A8_STYLE</name>
<feature type="region of interest" description="Disordered" evidence="1">
    <location>
        <begin position="629"/>
        <end position="653"/>
    </location>
</feature>